<dbReference type="RefSeq" id="WP_106177291.1">
    <property type="nucleotide sequence ID" value="NZ_PVNH01000002.1"/>
</dbReference>
<dbReference type="SUPFAM" id="SSF56214">
    <property type="entry name" value="4'-phosphopantetheinyl transferase"/>
    <property type="match status" value="2"/>
</dbReference>
<dbReference type="InterPro" id="IPR037143">
    <property type="entry name" value="4-PPantetheinyl_Trfase_dom_sf"/>
</dbReference>
<keyword evidence="2 4" id="KW-0808">Transferase</keyword>
<evidence type="ECO:0000313" key="5">
    <source>
        <dbReference type="Proteomes" id="UP000238362"/>
    </source>
</evidence>
<dbReference type="PANTHER" id="PTHR12215">
    <property type="entry name" value="PHOSPHOPANTETHEINE TRANSFERASE"/>
    <property type="match status" value="1"/>
</dbReference>
<dbReference type="GO" id="GO:0005829">
    <property type="term" value="C:cytosol"/>
    <property type="evidence" value="ECO:0007669"/>
    <property type="project" value="TreeGrafter"/>
</dbReference>
<dbReference type="Proteomes" id="UP000238362">
    <property type="component" value="Unassembled WGS sequence"/>
</dbReference>
<dbReference type="AlphaFoldDB" id="A0A2T0M0W0"/>
<dbReference type="GO" id="GO:0019878">
    <property type="term" value="P:lysine biosynthetic process via aminoadipic acid"/>
    <property type="evidence" value="ECO:0007669"/>
    <property type="project" value="TreeGrafter"/>
</dbReference>
<comment type="similarity">
    <text evidence="1">Belongs to the P-Pant transferase superfamily. Gsp/Sfp/HetI/AcpT family.</text>
</comment>
<dbReference type="Gene3D" id="3.90.470.20">
    <property type="entry name" value="4'-phosphopantetheinyl transferase domain"/>
    <property type="match status" value="2"/>
</dbReference>
<comment type="caution">
    <text evidence="4">The sequence shown here is derived from an EMBL/GenBank/DDBJ whole genome shotgun (WGS) entry which is preliminary data.</text>
</comment>
<dbReference type="GO" id="GO:0000287">
    <property type="term" value="F:magnesium ion binding"/>
    <property type="evidence" value="ECO:0007669"/>
    <property type="project" value="InterPro"/>
</dbReference>
<dbReference type="EMBL" id="PVNH01000002">
    <property type="protein sequence ID" value="PRX50180.1"/>
    <property type="molecule type" value="Genomic_DNA"/>
</dbReference>
<dbReference type="InterPro" id="IPR050559">
    <property type="entry name" value="P-Pant_transferase_sf"/>
</dbReference>
<reference evidence="4 5" key="1">
    <citation type="submission" date="2018-03" db="EMBL/GenBank/DDBJ databases">
        <title>Genomic Encyclopedia of Type Strains, Phase III (KMG-III): the genomes of soil and plant-associated and newly described type strains.</title>
        <authorList>
            <person name="Whitman W."/>
        </authorList>
    </citation>
    <scope>NUCLEOTIDE SEQUENCE [LARGE SCALE GENOMIC DNA]</scope>
    <source>
        <strain evidence="4 5">CGMCC 4.7125</strain>
    </source>
</reference>
<evidence type="ECO:0000256" key="1">
    <source>
        <dbReference type="ARBA" id="ARBA00010990"/>
    </source>
</evidence>
<evidence type="ECO:0000313" key="4">
    <source>
        <dbReference type="EMBL" id="PRX50180.1"/>
    </source>
</evidence>
<organism evidence="4 5">
    <name type="scientific">Prauserella shujinwangii</name>
    <dbReference type="NCBI Taxonomy" id="1453103"/>
    <lineage>
        <taxon>Bacteria</taxon>
        <taxon>Bacillati</taxon>
        <taxon>Actinomycetota</taxon>
        <taxon>Actinomycetes</taxon>
        <taxon>Pseudonocardiales</taxon>
        <taxon>Pseudonocardiaceae</taxon>
        <taxon>Prauserella</taxon>
    </lineage>
</organism>
<evidence type="ECO:0000259" key="3">
    <source>
        <dbReference type="Pfam" id="PF01648"/>
    </source>
</evidence>
<keyword evidence="5" id="KW-1185">Reference proteome</keyword>
<sequence length="228" mass="24372">MIDCAVWWATPVPPAGEFLALLDDVERQRYGAYRREADQRRFLTGRVLAKTLAGERLGLDPGAVRFDATCADCGKHHGPPRLPGMPLALSISHSGDRVGIALTGGAPVGLDVEAVTRKADDGLIEYALSDAERSAVASLTATERGAAFFTYWSRKEAILKATGRGLRLPLRGITVSGHAEPARLVAAEAGEPSPARTRLADLAPGADYRAAVAVLTSQEITVTERWWS</sequence>
<name>A0A2T0M0W0_9PSEU</name>
<dbReference type="GO" id="GO:0008897">
    <property type="term" value="F:holo-[acyl-carrier-protein] synthase activity"/>
    <property type="evidence" value="ECO:0007669"/>
    <property type="project" value="InterPro"/>
</dbReference>
<dbReference type="InterPro" id="IPR008278">
    <property type="entry name" value="4-PPantetheinyl_Trfase_dom"/>
</dbReference>
<dbReference type="PANTHER" id="PTHR12215:SF10">
    <property type="entry name" value="L-AMINOADIPATE-SEMIALDEHYDE DEHYDROGENASE-PHOSPHOPANTETHEINYL TRANSFERASE"/>
    <property type="match status" value="1"/>
</dbReference>
<dbReference type="OrthoDB" id="190168at2"/>
<protein>
    <submittedName>
        <fullName evidence="4">4'-phosphopantetheinyl transferase</fullName>
    </submittedName>
</protein>
<evidence type="ECO:0000256" key="2">
    <source>
        <dbReference type="ARBA" id="ARBA00022679"/>
    </source>
</evidence>
<gene>
    <name evidence="4" type="ORF">B0I33_102299</name>
</gene>
<proteinExistence type="inferred from homology"/>
<dbReference type="Pfam" id="PF01648">
    <property type="entry name" value="ACPS"/>
    <property type="match status" value="1"/>
</dbReference>
<feature type="domain" description="4'-phosphopantetheinyl transferase" evidence="3">
    <location>
        <begin position="107"/>
        <end position="213"/>
    </location>
</feature>
<accession>A0A2T0M0W0</accession>